<evidence type="ECO:0000313" key="2">
    <source>
        <dbReference type="EMBL" id="KRM10426.1"/>
    </source>
</evidence>
<protein>
    <recommendedName>
        <fullName evidence="1">Regulatory protein YycH domain-containing protein</fullName>
    </recommendedName>
</protein>
<dbReference type="EMBL" id="AZFX01000038">
    <property type="protein sequence ID" value="KRM10426.1"/>
    <property type="molecule type" value="Genomic_DNA"/>
</dbReference>
<reference evidence="2 3" key="1">
    <citation type="journal article" date="2015" name="Genome Announc.">
        <title>Expanding the biotechnology potential of lactobacilli through comparative genomics of 213 strains and associated genera.</title>
        <authorList>
            <person name="Sun Z."/>
            <person name="Harris H.M."/>
            <person name="McCann A."/>
            <person name="Guo C."/>
            <person name="Argimon S."/>
            <person name="Zhang W."/>
            <person name="Yang X."/>
            <person name="Jeffery I.B."/>
            <person name="Cooney J.C."/>
            <person name="Kagawa T.F."/>
            <person name="Liu W."/>
            <person name="Song Y."/>
            <person name="Salvetti E."/>
            <person name="Wrobel A."/>
            <person name="Rasinkangas P."/>
            <person name="Parkhill J."/>
            <person name="Rea M.C."/>
            <person name="O'Sullivan O."/>
            <person name="Ritari J."/>
            <person name="Douillard F.P."/>
            <person name="Paul Ross R."/>
            <person name="Yang R."/>
            <person name="Briner A.E."/>
            <person name="Felis G.E."/>
            <person name="de Vos W.M."/>
            <person name="Barrangou R."/>
            <person name="Klaenhammer T.R."/>
            <person name="Caufield P.W."/>
            <person name="Cui Y."/>
            <person name="Zhang H."/>
            <person name="O'Toole P.W."/>
        </authorList>
    </citation>
    <scope>NUCLEOTIDE SEQUENCE [LARGE SCALE GENOMIC DNA]</scope>
    <source>
        <strain evidence="2 3">DSM 17758</strain>
    </source>
</reference>
<evidence type="ECO:0000313" key="3">
    <source>
        <dbReference type="Proteomes" id="UP000051315"/>
    </source>
</evidence>
<name>A0A0R1VXX1_9LACO</name>
<proteinExistence type="predicted"/>
<comment type="caution">
    <text evidence="2">The sequence shown here is derived from an EMBL/GenBank/DDBJ whole genome shotgun (WGS) entry which is preliminary data.</text>
</comment>
<dbReference type="Proteomes" id="UP000051315">
    <property type="component" value="Unassembled WGS sequence"/>
</dbReference>
<dbReference type="Pfam" id="PF07435">
    <property type="entry name" value="YycH"/>
    <property type="match status" value="1"/>
</dbReference>
<organism evidence="2 3">
    <name type="scientific">Lapidilactobacillus concavus DSM 17758</name>
    <dbReference type="NCBI Taxonomy" id="1423735"/>
    <lineage>
        <taxon>Bacteria</taxon>
        <taxon>Bacillati</taxon>
        <taxon>Bacillota</taxon>
        <taxon>Bacilli</taxon>
        <taxon>Lactobacillales</taxon>
        <taxon>Lactobacillaceae</taxon>
        <taxon>Lapidilactobacillus</taxon>
    </lineage>
</organism>
<dbReference type="InterPro" id="IPR009996">
    <property type="entry name" value="YycH"/>
</dbReference>
<dbReference type="Gene3D" id="3.10.450.310">
    <property type="match status" value="1"/>
</dbReference>
<dbReference type="CDD" id="cd15787">
    <property type="entry name" value="YycH_N"/>
    <property type="match status" value="1"/>
</dbReference>
<sequence>MIIVVLLSLVLSFLIWTNNQRYEKRTDTQTATKRDVTNSNNTQQNLEQVYLPVEVLTIDSQKQPRIVYNHKESLTSEIREAMQKWHIRKARVSPAKYSELTTRMNTVQLVYHDQISLQLFGKLIGQTALKGAVRDHTFNRVIFSTEGNINKVFFVNDQTNNIWQSQVTHANVSQILSLLRTADFSAKVSLQNMQGQLRTFYPEGLSLRPYSYLITRRNENTYISALLSDSANSSVDTHESGHETTYSAGNYNDYQLTVDHSTDQLKYLDNTETDIPATLQLLLEQSLKAIISIDNPLTDVRFFSTETGNDMVSFRSYVEGFPIFQKSDFGAFKVTYTNSGSRVDFSSRILQVPVPATNGRVKLPATTTILSQLNEAGYAQTEIQDIAVGYRWIPDKESTDIIDLNPTYYVQIGNKWRDYHDWLTDKSGVN</sequence>
<evidence type="ECO:0000259" key="1">
    <source>
        <dbReference type="Pfam" id="PF07435"/>
    </source>
</evidence>
<accession>A0A0R1VXX1</accession>
<keyword evidence="3" id="KW-1185">Reference proteome</keyword>
<feature type="domain" description="Regulatory protein YycH" evidence="1">
    <location>
        <begin position="2"/>
        <end position="418"/>
    </location>
</feature>
<gene>
    <name evidence="2" type="ORF">FC15_GL001402</name>
</gene>
<dbReference type="PATRIC" id="fig|1423735.3.peg.1449"/>
<dbReference type="AlphaFoldDB" id="A0A0R1VXX1"/>
<dbReference type="STRING" id="1423735.FC15_GL001402"/>